<sequence length="162" mass="18038">MEVAMKKTICLLLAGVMTASMLAGCSNNNGSGDKDVSTTYRAEYKNAVHDYIPFVEITVDADKKITAVNYDWMQADDHSKLKSQDEEYKATWEKVNPDMNQNIARETLAERLMDSQDIGKVDTVAGASMASAEFKDMVEKLMKDRVSKGNKKTLVIDNKVES</sequence>
<proteinExistence type="predicted"/>
<name>C0ECS3_9FIRM</name>
<dbReference type="GO" id="GO:0010181">
    <property type="term" value="F:FMN binding"/>
    <property type="evidence" value="ECO:0007669"/>
    <property type="project" value="InterPro"/>
</dbReference>
<dbReference type="EMBL" id="ACEC01000057">
    <property type="protein sequence ID" value="EEG30717.1"/>
    <property type="molecule type" value="Genomic_DNA"/>
</dbReference>
<evidence type="ECO:0000313" key="4">
    <source>
        <dbReference type="Proteomes" id="UP000003340"/>
    </source>
</evidence>
<dbReference type="STRING" id="537013.CLOSTMETH_01644"/>
<dbReference type="eggNOG" id="COG4939">
    <property type="taxonomic scope" value="Bacteria"/>
</dbReference>
<reference evidence="3 4" key="2">
    <citation type="submission" date="2009-02" db="EMBL/GenBank/DDBJ databases">
        <title>Draft genome sequence of Clostridium methylpentosum (DSM 5476).</title>
        <authorList>
            <person name="Sudarsanam P."/>
            <person name="Ley R."/>
            <person name="Guruge J."/>
            <person name="Turnbaugh P.J."/>
            <person name="Mahowald M."/>
            <person name="Liep D."/>
            <person name="Gordon J."/>
        </authorList>
    </citation>
    <scope>NUCLEOTIDE SEQUENCE [LARGE SCALE GENOMIC DNA]</scope>
    <source>
        <strain evidence="3 4">DSM 5476</strain>
    </source>
</reference>
<dbReference type="PROSITE" id="PS51257">
    <property type="entry name" value="PROKAR_LIPOPROTEIN"/>
    <property type="match status" value="1"/>
</dbReference>
<dbReference type="AlphaFoldDB" id="C0ECS3"/>
<keyword evidence="1" id="KW-0732">Signal</keyword>
<comment type="caution">
    <text evidence="3">The sequence shown here is derived from an EMBL/GenBank/DDBJ whole genome shotgun (WGS) entry which is preliminary data.</text>
</comment>
<accession>C0ECS3</accession>
<feature type="chain" id="PRO_5039307237" description="FMN-binding domain-containing protein" evidence="1">
    <location>
        <begin position="24"/>
        <end position="162"/>
    </location>
</feature>
<evidence type="ECO:0000256" key="1">
    <source>
        <dbReference type="SAM" id="SignalP"/>
    </source>
</evidence>
<reference evidence="3 4" key="1">
    <citation type="submission" date="2009-01" db="EMBL/GenBank/DDBJ databases">
        <authorList>
            <person name="Fulton L."/>
            <person name="Clifton S."/>
            <person name="Fulton B."/>
            <person name="Xu J."/>
            <person name="Minx P."/>
            <person name="Pepin K.H."/>
            <person name="Johnson M."/>
            <person name="Bhonagiri V."/>
            <person name="Nash W.E."/>
            <person name="Mardis E.R."/>
            <person name="Wilson R.K."/>
        </authorList>
    </citation>
    <scope>NUCLEOTIDE SEQUENCE [LARGE SCALE GENOMIC DNA]</scope>
    <source>
        <strain evidence="3 4">DSM 5476</strain>
    </source>
</reference>
<dbReference type="Gene3D" id="3.90.1010.20">
    <property type="match status" value="1"/>
</dbReference>
<evidence type="ECO:0000313" key="3">
    <source>
        <dbReference type="EMBL" id="EEG30717.1"/>
    </source>
</evidence>
<dbReference type="HOGENOM" id="CLU_1632493_0_0_9"/>
<gene>
    <name evidence="3" type="ORF">CLOSTMETH_01644</name>
</gene>
<dbReference type="Pfam" id="PF04205">
    <property type="entry name" value="FMN_bind"/>
    <property type="match status" value="1"/>
</dbReference>
<feature type="domain" description="FMN-binding" evidence="2">
    <location>
        <begin position="55"/>
        <end position="142"/>
    </location>
</feature>
<dbReference type="Proteomes" id="UP000003340">
    <property type="component" value="Unassembled WGS sequence"/>
</dbReference>
<keyword evidence="4" id="KW-1185">Reference proteome</keyword>
<organism evidence="3 4">
    <name type="scientific">[Clostridium] methylpentosum DSM 5476</name>
    <dbReference type="NCBI Taxonomy" id="537013"/>
    <lineage>
        <taxon>Bacteria</taxon>
        <taxon>Bacillati</taxon>
        <taxon>Bacillota</taxon>
        <taxon>Clostridia</taxon>
        <taxon>Eubacteriales</taxon>
        <taxon>Oscillospiraceae</taxon>
        <taxon>Oscillospiraceae incertae sedis</taxon>
    </lineage>
</organism>
<evidence type="ECO:0000259" key="2">
    <source>
        <dbReference type="Pfam" id="PF04205"/>
    </source>
</evidence>
<feature type="signal peptide" evidence="1">
    <location>
        <begin position="1"/>
        <end position="23"/>
    </location>
</feature>
<dbReference type="GO" id="GO:0016020">
    <property type="term" value="C:membrane"/>
    <property type="evidence" value="ECO:0007669"/>
    <property type="project" value="InterPro"/>
</dbReference>
<protein>
    <recommendedName>
        <fullName evidence="2">FMN-binding domain-containing protein</fullName>
    </recommendedName>
</protein>
<dbReference type="InterPro" id="IPR007329">
    <property type="entry name" value="FMN-bd"/>
</dbReference>